<reference evidence="7 8" key="1">
    <citation type="journal article" date="2005" name="Nucleic Acids Res.">
        <title>Genomic blueprint of Hahella chejuensis, a marine microbe producing an algicidal agent.</title>
        <authorList>
            <person name="Jeong H."/>
            <person name="Yim J.H."/>
            <person name="Lee C."/>
            <person name="Choi S.-H."/>
            <person name="Park Y.K."/>
            <person name="Yoon S.H."/>
            <person name="Hur C.-G."/>
            <person name="Kang H.-Y."/>
            <person name="Kim D."/>
            <person name="Lee H.H."/>
            <person name="Park K.H."/>
            <person name="Park S.-H."/>
            <person name="Park H.-S."/>
            <person name="Lee H.K."/>
            <person name="Oh T.K."/>
            <person name="Kim J.F."/>
        </authorList>
    </citation>
    <scope>NUCLEOTIDE SEQUENCE [LARGE SCALE GENOMIC DNA]</scope>
    <source>
        <strain evidence="7 8">KCTC 2396</strain>
    </source>
</reference>
<keyword evidence="2 4" id="KW-0472">Membrane</keyword>
<evidence type="ECO:0000313" key="7">
    <source>
        <dbReference type="EMBL" id="ABC28092.1"/>
    </source>
</evidence>
<dbReference type="AlphaFoldDB" id="Q2SMN2"/>
<dbReference type="InterPro" id="IPR007450">
    <property type="entry name" value="BamE_dom"/>
</dbReference>
<evidence type="ECO:0000256" key="2">
    <source>
        <dbReference type="ARBA" id="ARBA00023136"/>
    </source>
</evidence>
<evidence type="ECO:0000256" key="5">
    <source>
        <dbReference type="SAM" id="Phobius"/>
    </source>
</evidence>
<evidence type="ECO:0000256" key="4">
    <source>
        <dbReference type="HAMAP-Rule" id="MF_00925"/>
    </source>
</evidence>
<feature type="transmembrane region" description="Helical" evidence="5">
    <location>
        <begin position="67"/>
        <end position="86"/>
    </location>
</feature>
<evidence type="ECO:0000313" key="8">
    <source>
        <dbReference type="Proteomes" id="UP000000238"/>
    </source>
</evidence>
<comment type="function">
    <text evidence="4">Part of the outer membrane protein assembly complex, which is involved in assembly and insertion of beta-barrel proteins into the outer membrane.</text>
</comment>
<dbReference type="eggNOG" id="COG2913">
    <property type="taxonomic scope" value="Bacteria"/>
</dbReference>
<dbReference type="InterPro" id="IPR037873">
    <property type="entry name" value="BamE-like"/>
</dbReference>
<keyword evidence="5" id="KW-1133">Transmembrane helix</keyword>
<dbReference type="PANTHER" id="PTHR37482">
    <property type="entry name" value="OUTER MEMBRANE PROTEIN ASSEMBLY FACTOR BAME"/>
    <property type="match status" value="1"/>
</dbReference>
<dbReference type="Pfam" id="PF04355">
    <property type="entry name" value="BamE"/>
    <property type="match status" value="1"/>
</dbReference>
<dbReference type="EMBL" id="CP000155">
    <property type="protein sequence ID" value="ABC28092.1"/>
    <property type="molecule type" value="Genomic_DNA"/>
</dbReference>
<dbReference type="KEGG" id="hch:HCH_01219"/>
<dbReference type="GO" id="GO:0030674">
    <property type="term" value="F:protein-macromolecule adaptor activity"/>
    <property type="evidence" value="ECO:0007669"/>
    <property type="project" value="TreeGrafter"/>
</dbReference>
<gene>
    <name evidence="7" type="primary">smpA</name>
    <name evidence="4" type="synonym">bamE</name>
    <name evidence="7" type="ordered locus">HCH_01219</name>
</gene>
<proteinExistence type="inferred from homology"/>
<dbReference type="InterPro" id="IPR026592">
    <property type="entry name" value="BamE"/>
</dbReference>
<name>Q2SMN2_HAHCH</name>
<keyword evidence="8" id="KW-1185">Reference proteome</keyword>
<dbReference type="HOGENOM" id="CLU_1364608_0_0_6"/>
<keyword evidence="3 4" id="KW-0998">Cell outer membrane</keyword>
<evidence type="ECO:0000259" key="6">
    <source>
        <dbReference type="Pfam" id="PF04355"/>
    </source>
</evidence>
<comment type="subcellular location">
    <subcellularLocation>
        <location evidence="4">Cell outer membrane</location>
    </subcellularLocation>
</comment>
<accession>Q2SMN2</accession>
<keyword evidence="5" id="KW-0812">Transmembrane</keyword>
<protein>
    <recommendedName>
        <fullName evidence="4">Outer membrane protein assembly factor BamE</fullName>
    </recommendedName>
</protein>
<keyword evidence="1 4" id="KW-0732">Signal</keyword>
<feature type="domain" description="Outer membrane protein assembly factor BamE" evidence="6">
    <location>
        <begin position="93"/>
        <end position="160"/>
    </location>
</feature>
<dbReference type="GO" id="GO:0043165">
    <property type="term" value="P:Gram-negative-bacterium-type cell outer membrane assembly"/>
    <property type="evidence" value="ECO:0007669"/>
    <property type="project" value="UniProtKB-UniRule"/>
</dbReference>
<evidence type="ECO:0000256" key="1">
    <source>
        <dbReference type="ARBA" id="ARBA00022729"/>
    </source>
</evidence>
<dbReference type="GO" id="GO:1990063">
    <property type="term" value="C:Bam protein complex"/>
    <property type="evidence" value="ECO:0007669"/>
    <property type="project" value="TreeGrafter"/>
</dbReference>
<dbReference type="Gene3D" id="3.30.1450.10">
    <property type="match status" value="1"/>
</dbReference>
<organism evidence="7 8">
    <name type="scientific">Hahella chejuensis (strain KCTC 2396)</name>
    <dbReference type="NCBI Taxonomy" id="349521"/>
    <lineage>
        <taxon>Bacteria</taxon>
        <taxon>Pseudomonadati</taxon>
        <taxon>Pseudomonadota</taxon>
        <taxon>Gammaproteobacteria</taxon>
        <taxon>Oceanospirillales</taxon>
        <taxon>Hahellaceae</taxon>
        <taxon>Hahella</taxon>
    </lineage>
</organism>
<evidence type="ECO:0000256" key="3">
    <source>
        <dbReference type="ARBA" id="ARBA00023237"/>
    </source>
</evidence>
<dbReference type="STRING" id="349521.HCH_01219"/>
<comment type="subunit">
    <text evidence="4">Part of the Bam complex.</text>
</comment>
<dbReference type="Proteomes" id="UP000000238">
    <property type="component" value="Chromosome"/>
</dbReference>
<dbReference type="PANTHER" id="PTHR37482:SF1">
    <property type="entry name" value="OUTER MEMBRANE PROTEIN ASSEMBLY FACTOR BAME"/>
    <property type="match status" value="1"/>
</dbReference>
<comment type="similarity">
    <text evidence="4">Belongs to the BamE family.</text>
</comment>
<dbReference type="HAMAP" id="MF_00925">
    <property type="entry name" value="OM_assembly_BamE"/>
    <property type="match status" value="1"/>
</dbReference>
<sequence>MCRLSAFSRILRIFTRGRVTFRPAFFSSTFSFVILPGNPIPVSLAISYHSTSRQDSLKISMMQKLRSLVILLIIHTLTACTFPGVYKIDVQQGNIVEKEAVEQLKVGMNRRQVQYLLGSPVLESTLDPSYDTYFYSIQLSGGKIYRQNITLEYENDILVNIAKAKLLPADLANPGKAYKLRGQAEPSETVEETDVYKTTN</sequence>
<dbReference type="GO" id="GO:0051205">
    <property type="term" value="P:protein insertion into membrane"/>
    <property type="evidence" value="ECO:0007669"/>
    <property type="project" value="UniProtKB-UniRule"/>
</dbReference>
<feature type="transmembrane region" description="Helical" evidence="5">
    <location>
        <begin position="24"/>
        <end position="46"/>
    </location>
</feature>